<reference evidence="2" key="1">
    <citation type="submission" date="2023-07" db="EMBL/GenBank/DDBJ databases">
        <authorList>
            <consortium name="CYATHOMIX"/>
        </authorList>
    </citation>
    <scope>NUCLEOTIDE SEQUENCE</scope>
    <source>
        <strain evidence="2">N/A</strain>
    </source>
</reference>
<keyword evidence="3" id="KW-1185">Reference proteome</keyword>
<proteinExistence type="predicted"/>
<comment type="caution">
    <text evidence="2">The sequence shown here is derived from an EMBL/GenBank/DDBJ whole genome shotgun (WGS) entry which is preliminary data.</text>
</comment>
<keyword evidence="1" id="KW-0472">Membrane</keyword>
<evidence type="ECO:0000313" key="3">
    <source>
        <dbReference type="Proteomes" id="UP001176961"/>
    </source>
</evidence>
<protein>
    <submittedName>
        <fullName evidence="2">Uncharacterized protein</fullName>
    </submittedName>
</protein>
<sequence length="85" mass="10458">MWCYKLCIYWNESHIYICRAFGGSHWPYSSSMGISVLWILWLPSMGLRRILWLQQKSHWWCFTRSIDGRHDWCHDGIKRARNFYD</sequence>
<dbReference type="Proteomes" id="UP001176961">
    <property type="component" value="Unassembled WGS sequence"/>
</dbReference>
<gene>
    <name evidence="2" type="ORF">CYNAS_LOCUS15750</name>
</gene>
<keyword evidence="1" id="KW-0812">Transmembrane</keyword>
<organism evidence="2 3">
    <name type="scientific">Cylicocyclus nassatus</name>
    <name type="common">Nematode worm</name>
    <dbReference type="NCBI Taxonomy" id="53992"/>
    <lineage>
        <taxon>Eukaryota</taxon>
        <taxon>Metazoa</taxon>
        <taxon>Ecdysozoa</taxon>
        <taxon>Nematoda</taxon>
        <taxon>Chromadorea</taxon>
        <taxon>Rhabditida</taxon>
        <taxon>Rhabditina</taxon>
        <taxon>Rhabditomorpha</taxon>
        <taxon>Strongyloidea</taxon>
        <taxon>Strongylidae</taxon>
        <taxon>Cylicocyclus</taxon>
    </lineage>
</organism>
<feature type="transmembrane region" description="Helical" evidence="1">
    <location>
        <begin position="28"/>
        <end position="47"/>
    </location>
</feature>
<keyword evidence="1" id="KW-1133">Transmembrane helix</keyword>
<dbReference type="EMBL" id="CATQJL010000305">
    <property type="protein sequence ID" value="CAJ0603767.1"/>
    <property type="molecule type" value="Genomic_DNA"/>
</dbReference>
<dbReference type="AlphaFoldDB" id="A0AA36H4E6"/>
<accession>A0AA36H4E6</accession>
<name>A0AA36H4E6_CYLNA</name>
<evidence type="ECO:0000256" key="1">
    <source>
        <dbReference type="SAM" id="Phobius"/>
    </source>
</evidence>
<evidence type="ECO:0000313" key="2">
    <source>
        <dbReference type="EMBL" id="CAJ0603767.1"/>
    </source>
</evidence>